<dbReference type="OrthoDB" id="7867809at2"/>
<dbReference type="RefSeq" id="WP_043747324.1">
    <property type="nucleotide sequence ID" value="NZ_AQQX01000002.1"/>
</dbReference>
<accession>A0A0A0EIK7</accession>
<feature type="domain" description="HPt" evidence="3">
    <location>
        <begin position="8"/>
        <end position="104"/>
    </location>
</feature>
<dbReference type="GO" id="GO:0004672">
    <property type="term" value="F:protein kinase activity"/>
    <property type="evidence" value="ECO:0007669"/>
    <property type="project" value="UniProtKB-ARBA"/>
</dbReference>
<evidence type="ECO:0000259" key="3">
    <source>
        <dbReference type="PROSITE" id="PS50894"/>
    </source>
</evidence>
<keyword evidence="2" id="KW-0597">Phosphoprotein</keyword>
<name>A0A0A0EIK7_9RHOB</name>
<dbReference type="SUPFAM" id="SSF47226">
    <property type="entry name" value="Histidine-containing phosphotransfer domain, HPT domain"/>
    <property type="match status" value="1"/>
</dbReference>
<keyword evidence="4" id="KW-0418">Kinase</keyword>
<dbReference type="Proteomes" id="UP000030004">
    <property type="component" value="Unassembled WGS sequence"/>
</dbReference>
<feature type="modified residue" description="Phosphohistidine" evidence="2">
    <location>
        <position position="48"/>
    </location>
</feature>
<dbReference type="EMBL" id="AQQX01000002">
    <property type="protein sequence ID" value="KGM49928.1"/>
    <property type="molecule type" value="Genomic_DNA"/>
</dbReference>
<evidence type="ECO:0000256" key="1">
    <source>
        <dbReference type="ARBA" id="ARBA00023012"/>
    </source>
</evidence>
<reference evidence="4 5" key="1">
    <citation type="journal article" date="2015" name="Antonie Van Leeuwenhoek">
        <title>Pseudooceanicola atlanticus gen. nov. sp. nov., isolated from surface seawater of the Atlantic Ocean and reclassification of Oceanicola batsensis, Oceanicola marinus, Oceanicola nitratireducens, Oceanicola nanhaiensis, Oceanicola antarcticus and Oceanicola flagellatus, as Pseudooceanicola batsensis comb. nov., Pseudooceanicola marinus comb. nov., Pseudooceanicola nitratireducens comb. nov., Pseudooceanicola nanhaiensis comb. nov., Pseudooceanicola antarcticus comb. nov., and Pseudooceanicola flagellatus comb. nov.</title>
        <authorList>
            <person name="Lai Q."/>
            <person name="Li G."/>
            <person name="Liu X."/>
            <person name="Du Y."/>
            <person name="Sun F."/>
            <person name="Shao Z."/>
        </authorList>
    </citation>
    <scope>NUCLEOTIDE SEQUENCE [LARGE SCALE GENOMIC DNA]</scope>
    <source>
        <strain evidence="4 5">22II-s11g</strain>
    </source>
</reference>
<dbReference type="eggNOG" id="COG2198">
    <property type="taxonomic scope" value="Bacteria"/>
</dbReference>
<dbReference type="Pfam" id="PF01627">
    <property type="entry name" value="Hpt"/>
    <property type="match status" value="1"/>
</dbReference>
<dbReference type="Gene3D" id="1.20.120.160">
    <property type="entry name" value="HPT domain"/>
    <property type="match status" value="1"/>
</dbReference>
<dbReference type="InterPro" id="IPR008207">
    <property type="entry name" value="Sig_transdc_His_kin_Hpt_dom"/>
</dbReference>
<keyword evidence="1" id="KW-0902">Two-component regulatory system</keyword>
<sequence>MIDWDKVQELAEDVGRDGFDDVLDLFLQEVETALQTIAMADDLEAALHFLKGCALNLGFADFASLCAKGETLAARGRPDEVDFTALTRAYAESRDIFLAEYVARLAA</sequence>
<dbReference type="AlphaFoldDB" id="A0A0A0EIK7"/>
<comment type="caution">
    <text evidence="4">The sequence shown here is derived from an EMBL/GenBank/DDBJ whole genome shotgun (WGS) entry which is preliminary data.</text>
</comment>
<organism evidence="4 5">
    <name type="scientific">Pseudooceanicola atlanticus</name>
    <dbReference type="NCBI Taxonomy" id="1461694"/>
    <lineage>
        <taxon>Bacteria</taxon>
        <taxon>Pseudomonadati</taxon>
        <taxon>Pseudomonadota</taxon>
        <taxon>Alphaproteobacteria</taxon>
        <taxon>Rhodobacterales</taxon>
        <taxon>Paracoccaceae</taxon>
        <taxon>Pseudooceanicola</taxon>
    </lineage>
</organism>
<dbReference type="GO" id="GO:0000160">
    <property type="term" value="P:phosphorelay signal transduction system"/>
    <property type="evidence" value="ECO:0007669"/>
    <property type="project" value="UniProtKB-KW"/>
</dbReference>
<evidence type="ECO:0000313" key="4">
    <source>
        <dbReference type="EMBL" id="KGM49928.1"/>
    </source>
</evidence>
<evidence type="ECO:0000256" key="2">
    <source>
        <dbReference type="PROSITE-ProRule" id="PRU00110"/>
    </source>
</evidence>
<dbReference type="STRING" id="1461694.ATO9_07950"/>
<dbReference type="PROSITE" id="PS50894">
    <property type="entry name" value="HPT"/>
    <property type="match status" value="1"/>
</dbReference>
<dbReference type="InterPro" id="IPR036641">
    <property type="entry name" value="HPT_dom_sf"/>
</dbReference>
<gene>
    <name evidence="4" type="ORF">ATO9_07950</name>
</gene>
<proteinExistence type="predicted"/>
<protein>
    <submittedName>
        <fullName evidence="4">Histidine kinase</fullName>
    </submittedName>
</protein>
<keyword evidence="5" id="KW-1185">Reference proteome</keyword>
<keyword evidence="4" id="KW-0808">Transferase</keyword>
<evidence type="ECO:0000313" key="5">
    <source>
        <dbReference type="Proteomes" id="UP000030004"/>
    </source>
</evidence>